<sequence length="257" mass="30048">MPAIKFNAHKKFHLLQSKTRIWESCNEQLEHYRIIFILSGQGKFILDGEICCYFQKGIIFLRPGQQPIFQEDKETEIFVIAFDTYLAEDFQKKKLFSPDFADTYKQAENLCNNFVLIQGRPIPNEREGKTITYMIVQILFELGQQPASHLKMIKGCIEMIVTVLARNNYRSQPAENQHKESELTESIIEYIKGELLQKKTIRIPNLLLMFNISEEVLNLYIMNRTGMSLRNFIFKFKADLFKAQMLKVDIGELVGYL</sequence>
<proteinExistence type="predicted"/>
<reference evidence="2" key="1">
    <citation type="submission" date="2023-07" db="EMBL/GenBank/DDBJ databases">
        <title>Dyadobacter sp. nov 'subterranea' isolated from contaminted grondwater.</title>
        <authorList>
            <person name="Szabo I."/>
            <person name="Al-Omari J."/>
            <person name="Szerdahelyi S.G."/>
            <person name="Rado J."/>
        </authorList>
    </citation>
    <scope>NUCLEOTIDE SEQUENCE [LARGE SCALE GENOMIC DNA]</scope>
    <source>
        <strain evidence="2">UP-52</strain>
    </source>
</reference>
<evidence type="ECO:0008006" key="3">
    <source>
        <dbReference type="Google" id="ProtNLM"/>
    </source>
</evidence>
<name>A0ABR9WG27_9BACT</name>
<evidence type="ECO:0000313" key="2">
    <source>
        <dbReference type="Proteomes" id="UP000634134"/>
    </source>
</evidence>
<protein>
    <recommendedName>
        <fullName evidence="3">AraC family transcriptional regulator</fullName>
    </recommendedName>
</protein>
<evidence type="ECO:0000313" key="1">
    <source>
        <dbReference type="EMBL" id="MBE9464457.1"/>
    </source>
</evidence>
<dbReference type="EMBL" id="JACYGY010000001">
    <property type="protein sequence ID" value="MBE9464457.1"/>
    <property type="molecule type" value="Genomic_DNA"/>
</dbReference>
<organism evidence="1 2">
    <name type="scientific">Dyadobacter subterraneus</name>
    <dbReference type="NCBI Taxonomy" id="2773304"/>
    <lineage>
        <taxon>Bacteria</taxon>
        <taxon>Pseudomonadati</taxon>
        <taxon>Bacteroidota</taxon>
        <taxon>Cytophagia</taxon>
        <taxon>Cytophagales</taxon>
        <taxon>Spirosomataceae</taxon>
        <taxon>Dyadobacter</taxon>
    </lineage>
</organism>
<keyword evidence="2" id="KW-1185">Reference proteome</keyword>
<dbReference type="Proteomes" id="UP000634134">
    <property type="component" value="Unassembled WGS sequence"/>
</dbReference>
<accession>A0ABR9WG27</accession>
<dbReference type="RefSeq" id="WP_194122521.1">
    <property type="nucleotide sequence ID" value="NZ_JACYGY010000001.1"/>
</dbReference>
<comment type="caution">
    <text evidence="1">The sequence shown here is derived from an EMBL/GenBank/DDBJ whole genome shotgun (WGS) entry which is preliminary data.</text>
</comment>
<gene>
    <name evidence="1" type="ORF">IEE83_21435</name>
</gene>